<dbReference type="RefSeq" id="WP_152029357.1">
    <property type="nucleotide sequence ID" value="NZ_WDER01000155.1"/>
</dbReference>
<dbReference type="InterPro" id="IPR045788">
    <property type="entry name" value="MobC_2"/>
</dbReference>
<evidence type="ECO:0000313" key="1">
    <source>
        <dbReference type="EMBL" id="KAB6077619.1"/>
    </source>
</evidence>
<proteinExistence type="predicted"/>
<evidence type="ECO:0000313" key="2">
    <source>
        <dbReference type="Proteomes" id="UP000474077"/>
    </source>
</evidence>
<organism evidence="1 2">
    <name type="scientific">Bacteroides xylanisolvens</name>
    <dbReference type="NCBI Taxonomy" id="371601"/>
    <lineage>
        <taxon>Bacteria</taxon>
        <taxon>Pseudomonadati</taxon>
        <taxon>Bacteroidota</taxon>
        <taxon>Bacteroidia</taxon>
        <taxon>Bacteroidales</taxon>
        <taxon>Bacteroidaceae</taxon>
        <taxon>Bacteroides</taxon>
    </lineage>
</organism>
<dbReference type="Proteomes" id="UP000474077">
    <property type="component" value="Unassembled WGS sequence"/>
</dbReference>
<accession>A0A6L4N7L9</accession>
<dbReference type="Pfam" id="PF19514">
    <property type="entry name" value="MobC_2"/>
    <property type="match status" value="1"/>
</dbReference>
<sequence length="96" mass="11314">MKEKRKSKSGRNPKLDPAVYRYTVRFNEEEHNRFLAMFGKSGVYARSVFLKAHFFGQPFKVLKVDKTLVDYYTKLSDFHAQFRAVGTNYNQVVKEL</sequence>
<reference evidence="1 2" key="1">
    <citation type="journal article" date="2019" name="Nat. Med.">
        <title>A library of human gut bacterial isolates paired with longitudinal multiomics data enables mechanistic microbiome research.</title>
        <authorList>
            <person name="Poyet M."/>
            <person name="Groussin M."/>
            <person name="Gibbons S.M."/>
            <person name="Avila-Pacheco J."/>
            <person name="Jiang X."/>
            <person name="Kearney S.M."/>
            <person name="Perrotta A.R."/>
            <person name="Berdy B."/>
            <person name="Zhao S."/>
            <person name="Lieberman T.D."/>
            <person name="Swanson P.K."/>
            <person name="Smith M."/>
            <person name="Roesemann S."/>
            <person name="Alexander J.E."/>
            <person name="Rich S.A."/>
            <person name="Livny J."/>
            <person name="Vlamakis H."/>
            <person name="Clish C."/>
            <person name="Bullock K."/>
            <person name="Deik A."/>
            <person name="Scott J."/>
            <person name="Pierce K.A."/>
            <person name="Xavier R.J."/>
            <person name="Alm E.J."/>
        </authorList>
    </citation>
    <scope>NUCLEOTIDE SEQUENCE [LARGE SCALE GENOMIC DNA]</scope>
    <source>
        <strain evidence="1 2">BIOML-A73</strain>
    </source>
</reference>
<protein>
    <submittedName>
        <fullName evidence="1">MobA protein</fullName>
    </submittedName>
</protein>
<comment type="caution">
    <text evidence="1">The sequence shown here is derived from an EMBL/GenBank/DDBJ whole genome shotgun (WGS) entry which is preliminary data.</text>
</comment>
<dbReference type="AlphaFoldDB" id="A0A6L4N7L9"/>
<feature type="non-terminal residue" evidence="1">
    <location>
        <position position="96"/>
    </location>
</feature>
<gene>
    <name evidence="1" type="ORF">GA560_25170</name>
</gene>
<name>A0A6L4N7L9_9BACE</name>
<dbReference type="EMBL" id="WDER01000155">
    <property type="protein sequence ID" value="KAB6077619.1"/>
    <property type="molecule type" value="Genomic_DNA"/>
</dbReference>